<name>A0AAN4VUE0_9BACT</name>
<dbReference type="InterPro" id="IPR019620">
    <property type="entry name" value="Metal-bd_prot_put"/>
</dbReference>
<sequence length="88" mass="9853">MNNIKHIHEVIFLVEQNNGKWNASGLETAIAENWGADVQFMACSGVPFPKEEALEFLMGRNKVVLDDSGKVRLHPSMQICNGHENFQA</sequence>
<evidence type="ECO:0000313" key="1">
    <source>
        <dbReference type="EMBL" id="GJM59494.1"/>
    </source>
</evidence>
<evidence type="ECO:0008006" key="3">
    <source>
        <dbReference type="Google" id="ProtNLM"/>
    </source>
</evidence>
<proteinExistence type="predicted"/>
<keyword evidence="2" id="KW-1185">Reference proteome</keyword>
<accession>A0AAN4VUE0</accession>
<dbReference type="AlphaFoldDB" id="A0AAN4VUE0"/>
<reference evidence="1 2" key="1">
    <citation type="submission" date="2021-12" db="EMBL/GenBank/DDBJ databases">
        <title>Genome sequencing of bacteria with rrn-lacking chromosome and rrn-plasmid.</title>
        <authorList>
            <person name="Anda M."/>
            <person name="Iwasaki W."/>
        </authorList>
    </citation>
    <scope>NUCLEOTIDE SEQUENCE [LARGE SCALE GENOMIC DNA]</scope>
    <source>
        <strain evidence="1 2">NBRC 15940</strain>
    </source>
</reference>
<dbReference type="Proteomes" id="UP001310022">
    <property type="component" value="Unassembled WGS sequence"/>
</dbReference>
<organism evidence="1 2">
    <name type="scientific">Persicobacter diffluens</name>
    <dbReference type="NCBI Taxonomy" id="981"/>
    <lineage>
        <taxon>Bacteria</taxon>
        <taxon>Pseudomonadati</taxon>
        <taxon>Bacteroidota</taxon>
        <taxon>Cytophagia</taxon>
        <taxon>Cytophagales</taxon>
        <taxon>Persicobacteraceae</taxon>
        <taxon>Persicobacter</taxon>
    </lineage>
</organism>
<comment type="caution">
    <text evidence="1">The sequence shown here is derived from an EMBL/GenBank/DDBJ whole genome shotgun (WGS) entry which is preliminary data.</text>
</comment>
<dbReference type="Pfam" id="PF10678">
    <property type="entry name" value="DUF2492"/>
    <property type="match status" value="1"/>
</dbReference>
<gene>
    <name evidence="1" type="ORF">PEDI_00460</name>
</gene>
<protein>
    <recommendedName>
        <fullName evidence="3">DUF2492 domain-containing protein</fullName>
    </recommendedName>
</protein>
<dbReference type="RefSeq" id="WP_053406356.1">
    <property type="nucleotide sequence ID" value="NZ_BQKE01000001.1"/>
</dbReference>
<evidence type="ECO:0000313" key="2">
    <source>
        <dbReference type="Proteomes" id="UP001310022"/>
    </source>
</evidence>
<dbReference type="EMBL" id="BQKE01000001">
    <property type="protein sequence ID" value="GJM59494.1"/>
    <property type="molecule type" value="Genomic_DNA"/>
</dbReference>